<reference evidence="4" key="1">
    <citation type="submission" date="2022-07" db="EMBL/GenBank/DDBJ databases">
        <authorList>
            <person name="Macas J."/>
            <person name="Novak P."/>
            <person name="Neumann P."/>
        </authorList>
    </citation>
    <scope>NUCLEOTIDE SEQUENCE</scope>
</reference>
<dbReference type="EMBL" id="CAMAPE010000005">
    <property type="protein sequence ID" value="CAH9068778.1"/>
    <property type="molecule type" value="Genomic_DNA"/>
</dbReference>
<dbReference type="InterPro" id="IPR001584">
    <property type="entry name" value="Integrase_cat-core"/>
</dbReference>
<dbReference type="Pfam" id="PF00665">
    <property type="entry name" value="rve"/>
    <property type="match status" value="1"/>
</dbReference>
<dbReference type="GO" id="GO:0008270">
    <property type="term" value="F:zinc ion binding"/>
    <property type="evidence" value="ECO:0007669"/>
    <property type="project" value="InterPro"/>
</dbReference>
<keyword evidence="1" id="KW-0645">Protease</keyword>
<dbReference type="InterPro" id="IPR036397">
    <property type="entry name" value="RNaseH_sf"/>
</dbReference>
<dbReference type="PANTHER" id="PTHR42648">
    <property type="entry name" value="TRANSPOSASE, PUTATIVE-RELATED"/>
    <property type="match status" value="1"/>
</dbReference>
<dbReference type="GO" id="GO:0008233">
    <property type="term" value="F:peptidase activity"/>
    <property type="evidence" value="ECO:0007669"/>
    <property type="project" value="UniProtKB-KW"/>
</dbReference>
<organism evidence="4 5">
    <name type="scientific">Cuscuta europaea</name>
    <name type="common">European dodder</name>
    <dbReference type="NCBI Taxonomy" id="41803"/>
    <lineage>
        <taxon>Eukaryota</taxon>
        <taxon>Viridiplantae</taxon>
        <taxon>Streptophyta</taxon>
        <taxon>Embryophyta</taxon>
        <taxon>Tracheophyta</taxon>
        <taxon>Spermatophyta</taxon>
        <taxon>Magnoliopsida</taxon>
        <taxon>eudicotyledons</taxon>
        <taxon>Gunneridae</taxon>
        <taxon>Pentapetalae</taxon>
        <taxon>asterids</taxon>
        <taxon>lamiids</taxon>
        <taxon>Solanales</taxon>
        <taxon>Convolvulaceae</taxon>
        <taxon>Cuscuteae</taxon>
        <taxon>Cuscuta</taxon>
        <taxon>Cuscuta subgen. Cuscuta</taxon>
    </lineage>
</organism>
<dbReference type="Proteomes" id="UP001152484">
    <property type="component" value="Unassembled WGS sequence"/>
</dbReference>
<evidence type="ECO:0000256" key="1">
    <source>
        <dbReference type="ARBA" id="ARBA00022670"/>
    </source>
</evidence>
<evidence type="ECO:0000313" key="4">
    <source>
        <dbReference type="EMBL" id="CAH9068778.1"/>
    </source>
</evidence>
<dbReference type="Pfam" id="PF22936">
    <property type="entry name" value="Pol_BBD"/>
    <property type="match status" value="1"/>
</dbReference>
<dbReference type="GO" id="GO:0003676">
    <property type="term" value="F:nucleic acid binding"/>
    <property type="evidence" value="ECO:0007669"/>
    <property type="project" value="InterPro"/>
</dbReference>
<accession>A0A9P0YMM2</accession>
<dbReference type="InterPro" id="IPR054722">
    <property type="entry name" value="PolX-like_BBD"/>
</dbReference>
<evidence type="ECO:0000313" key="5">
    <source>
        <dbReference type="Proteomes" id="UP001152484"/>
    </source>
</evidence>
<dbReference type="SUPFAM" id="SSF53098">
    <property type="entry name" value="Ribonuclease H-like"/>
    <property type="match status" value="1"/>
</dbReference>
<keyword evidence="5" id="KW-1185">Reference proteome</keyword>
<dbReference type="AlphaFoldDB" id="A0A9P0YMM2"/>
<dbReference type="PROSITE" id="PS50994">
    <property type="entry name" value="INTEGRASE"/>
    <property type="match status" value="1"/>
</dbReference>
<keyword evidence="1" id="KW-0378">Hydrolase</keyword>
<comment type="caution">
    <text evidence="4">The sequence shown here is derived from an EMBL/GenBank/DDBJ whole genome shotgun (WGS) entry which is preliminary data.</text>
</comment>
<feature type="domain" description="Integrase catalytic" evidence="3">
    <location>
        <begin position="495"/>
        <end position="662"/>
    </location>
</feature>
<dbReference type="Pfam" id="PF14223">
    <property type="entry name" value="Retrotran_gag_2"/>
    <property type="match status" value="1"/>
</dbReference>
<protein>
    <recommendedName>
        <fullName evidence="3">Integrase catalytic domain-containing protein</fullName>
    </recommendedName>
</protein>
<proteinExistence type="predicted"/>
<sequence length="871" mass="98685">MDKSSSYTMIALTSTNYNMWKPRMEDLLNLGDLADPLDNNGVKPDKKTDEEWTKMNRKTVAQIRQWIDHSVFHHVAQEQSAYTLWEKLGSMYQAKTTRNKTLLMRRLVNHKLRGGISVSEHTSQFQDLVNQLSTTGWVLKDEEQAILLLSSLPDSWETLVVTLSNSAPNGKVTMQMVTDALMNEEARRKEAGTEQSYVLISETNRRGGGRNGGRSRGRGRGQGQSRGNSQVRGRSQERGMSFENNTWFEGYCNYCSNYGHRKRDCRKFLREKPQTSQNTSQEDGETMVSLSSDVCLVTHGEQECLHVGTHDVEWVIDTAASFHATPHQNLFTTYKSGDFGAVKMGNTSFSKIVGIGDVHIITNVGCALVLKDVRHVPDLRLNLISGTALDQQGYLNRFKERTWKLSKGSLVVARGHICGTLYKTHAKLCHPSLNAVEEEISPNLWHRRLGHLSVKGLTTLAKKEVIFMGKDVALDSCEHCLFGKQHKVSFSSTKKNHTELLSLVHSDVCGPIEEESLGGSRYFVTFIDDASRKVWAYCLNRKDQVFDRFKSFHAMVERETGKKLKCLRSDNGGEYTSREFSAYCAAYGIRHEKTVPRTPQHNGVAERMNRTIMEKVRCMLSLAKLPKPFWGEAVLTACYLINRSPSVPLNFEVPEKKWSGRDVSYSHLKVFGCKAFAHVSKELRQKLDLKSNPCIFIGYGDEEFRYRLWDPEVKKVIRSRDVVFHENEFHGCAPIIRQQHTPEDEVPVSSNIPLNDEEMHDSTEHESDGSAGDDDTHSDDIPQQGEPSSEDESEGIHVRRSMRGIVPQRKYSTSEWILVASEGEPASTAGTREIKKKVEGEICRYLPPSFLEVAKRHLNMEAPSWKELSNK</sequence>
<gene>
    <name evidence="4" type="ORF">CEURO_LOCUS2946</name>
</gene>
<dbReference type="GO" id="GO:0015074">
    <property type="term" value="P:DNA integration"/>
    <property type="evidence" value="ECO:0007669"/>
    <property type="project" value="InterPro"/>
</dbReference>
<evidence type="ECO:0000259" key="3">
    <source>
        <dbReference type="PROSITE" id="PS50994"/>
    </source>
</evidence>
<feature type="region of interest" description="Disordered" evidence="2">
    <location>
        <begin position="735"/>
        <end position="801"/>
    </location>
</feature>
<dbReference type="Pfam" id="PF25597">
    <property type="entry name" value="SH3_retrovirus"/>
    <property type="match status" value="1"/>
</dbReference>
<feature type="compositionally biased region" description="Basic and acidic residues" evidence="2">
    <location>
        <begin position="760"/>
        <end position="780"/>
    </location>
</feature>
<name>A0A9P0YMM2_CUSEU</name>
<dbReference type="Pfam" id="PF13976">
    <property type="entry name" value="gag_pre-integrs"/>
    <property type="match status" value="1"/>
</dbReference>
<dbReference type="PANTHER" id="PTHR42648:SF28">
    <property type="entry name" value="TRANSPOSON-ENCODED PROTEIN WITH RIBONUCLEASE H-LIKE AND RETROVIRUS ZINC FINGER-LIKE DOMAINS"/>
    <property type="match status" value="1"/>
</dbReference>
<dbReference type="GO" id="GO:0006508">
    <property type="term" value="P:proteolysis"/>
    <property type="evidence" value="ECO:0007669"/>
    <property type="project" value="UniProtKB-KW"/>
</dbReference>
<dbReference type="InterPro" id="IPR025724">
    <property type="entry name" value="GAG-pre-integrase_dom"/>
</dbReference>
<dbReference type="InterPro" id="IPR012337">
    <property type="entry name" value="RNaseH-like_sf"/>
</dbReference>
<dbReference type="OrthoDB" id="418757at2759"/>
<dbReference type="InterPro" id="IPR057670">
    <property type="entry name" value="SH3_retrovirus"/>
</dbReference>
<dbReference type="Gene3D" id="3.30.420.10">
    <property type="entry name" value="Ribonuclease H-like superfamily/Ribonuclease H"/>
    <property type="match status" value="1"/>
</dbReference>
<dbReference type="InterPro" id="IPR039537">
    <property type="entry name" value="Retrotran_Ty1/copia-like"/>
</dbReference>
<feature type="region of interest" description="Disordered" evidence="2">
    <location>
        <begin position="186"/>
        <end position="238"/>
    </location>
</feature>
<dbReference type="InterPro" id="IPR036875">
    <property type="entry name" value="Znf_CCHC_sf"/>
</dbReference>
<evidence type="ECO:0000256" key="2">
    <source>
        <dbReference type="SAM" id="MobiDB-lite"/>
    </source>
</evidence>
<dbReference type="SUPFAM" id="SSF57756">
    <property type="entry name" value="Retrovirus zinc finger-like domains"/>
    <property type="match status" value="1"/>
</dbReference>
<feature type="compositionally biased region" description="Polar residues" evidence="2">
    <location>
        <begin position="193"/>
        <end position="202"/>
    </location>
</feature>